<dbReference type="EMBL" id="CVRI01000055">
    <property type="protein sequence ID" value="CRL01207.1"/>
    <property type="molecule type" value="Genomic_DNA"/>
</dbReference>
<accession>A0A1J1ILU0</accession>
<evidence type="ECO:0000313" key="1">
    <source>
        <dbReference type="EMBL" id="CRL01207.1"/>
    </source>
</evidence>
<dbReference type="AlphaFoldDB" id="A0A1J1ILU0"/>
<gene>
    <name evidence="1" type="ORF">CLUMA_CG014811</name>
</gene>
<proteinExistence type="predicted"/>
<evidence type="ECO:0000313" key="2">
    <source>
        <dbReference type="Proteomes" id="UP000183832"/>
    </source>
</evidence>
<protein>
    <submittedName>
        <fullName evidence="1">CLUMA_CG014811, isoform A</fullName>
    </submittedName>
</protein>
<keyword evidence="2" id="KW-1185">Reference proteome</keyword>
<dbReference type="Proteomes" id="UP000183832">
    <property type="component" value="Unassembled WGS sequence"/>
</dbReference>
<sequence>METQKDFCGCYKNVLLDLFQLSTSKEFLSTIEKLPTTKAQSLKHRQDFCQLKSHPFCAAFFSANKIL</sequence>
<organism evidence="1 2">
    <name type="scientific">Clunio marinus</name>
    <dbReference type="NCBI Taxonomy" id="568069"/>
    <lineage>
        <taxon>Eukaryota</taxon>
        <taxon>Metazoa</taxon>
        <taxon>Ecdysozoa</taxon>
        <taxon>Arthropoda</taxon>
        <taxon>Hexapoda</taxon>
        <taxon>Insecta</taxon>
        <taxon>Pterygota</taxon>
        <taxon>Neoptera</taxon>
        <taxon>Endopterygota</taxon>
        <taxon>Diptera</taxon>
        <taxon>Nematocera</taxon>
        <taxon>Chironomoidea</taxon>
        <taxon>Chironomidae</taxon>
        <taxon>Clunio</taxon>
    </lineage>
</organism>
<reference evidence="1 2" key="1">
    <citation type="submission" date="2015-04" db="EMBL/GenBank/DDBJ databases">
        <authorList>
            <person name="Syromyatnikov M.Y."/>
            <person name="Popov V.N."/>
        </authorList>
    </citation>
    <scope>NUCLEOTIDE SEQUENCE [LARGE SCALE GENOMIC DNA]</scope>
</reference>
<name>A0A1J1ILU0_9DIPT</name>